<evidence type="ECO:0000313" key="1">
    <source>
        <dbReference type="EMBL" id="CAK9105470.1"/>
    </source>
</evidence>
<accession>A0ABP0RZF7</accession>
<dbReference type="Proteomes" id="UP001642464">
    <property type="component" value="Unassembled WGS sequence"/>
</dbReference>
<keyword evidence="2" id="KW-1185">Reference proteome</keyword>
<organism evidence="1 2">
    <name type="scientific">Durusdinium trenchii</name>
    <dbReference type="NCBI Taxonomy" id="1381693"/>
    <lineage>
        <taxon>Eukaryota</taxon>
        <taxon>Sar</taxon>
        <taxon>Alveolata</taxon>
        <taxon>Dinophyceae</taxon>
        <taxon>Suessiales</taxon>
        <taxon>Symbiodiniaceae</taxon>
        <taxon>Durusdinium</taxon>
    </lineage>
</organism>
<protein>
    <submittedName>
        <fullName evidence="1">Uncharacterized protein</fullName>
    </submittedName>
</protein>
<comment type="caution">
    <text evidence="1">The sequence shown here is derived from an EMBL/GenBank/DDBJ whole genome shotgun (WGS) entry which is preliminary data.</text>
</comment>
<dbReference type="EMBL" id="CAXAMM010042551">
    <property type="protein sequence ID" value="CAK9105470.1"/>
    <property type="molecule type" value="Genomic_DNA"/>
</dbReference>
<sequence length="154" mass="16565">MPSSHAMEKEASPELVASLKEALAAVLEVRPANPLIFLLAYFRRAAQPDSMEALAYLLNACPRSRGCFQENVYSTFVSLKRPKAETLQLQVCDSFLRILGAALPEEIMEGLLEQLRAGGSAVHFNEFNSVVEACIAANEALEGSNAGESACASC</sequence>
<name>A0ABP0RZF7_9DINO</name>
<gene>
    <name evidence="1" type="ORF">SCF082_LOCUS49156</name>
</gene>
<evidence type="ECO:0000313" key="2">
    <source>
        <dbReference type="Proteomes" id="UP001642464"/>
    </source>
</evidence>
<proteinExistence type="predicted"/>
<reference evidence="1 2" key="1">
    <citation type="submission" date="2024-02" db="EMBL/GenBank/DDBJ databases">
        <authorList>
            <person name="Chen Y."/>
            <person name="Shah S."/>
            <person name="Dougan E. K."/>
            <person name="Thang M."/>
            <person name="Chan C."/>
        </authorList>
    </citation>
    <scope>NUCLEOTIDE SEQUENCE [LARGE SCALE GENOMIC DNA]</scope>
</reference>